<comment type="caution">
    <text evidence="1">The sequence shown here is derived from an EMBL/GenBank/DDBJ whole genome shotgun (WGS) entry which is preliminary data.</text>
</comment>
<name>A0ABR4BYA5_9HELO</name>
<dbReference type="Proteomes" id="UP001595075">
    <property type="component" value="Unassembled WGS sequence"/>
</dbReference>
<sequence length="274" mass="32161">MSESICHDVALHSLSRLSFNEKDMAPAPESKKMITLHVEEMRSPMSNFLDLPREIRDIIYSLIFIVDGPLYPNRERAGMADSIALLRTNHQIYAEAVAILYGWNTFQIRGTPAWSAPEFLNLLGSQRREGFLRPSQWAVDMSPFCLARHYLKRLYIPSHNINLDRLKHLISLLKYFPNLEYLRVIYNGSFGVKDMDVVNVCRLFRDRRPLVRNFILCKRIRYSEAEDISWMLWEDRYRNWSSVPAQEKMPHVWRSQDGDLREAVVVYAPQTIPE</sequence>
<dbReference type="PANTHER" id="PTHR42085:SF1">
    <property type="entry name" value="F-BOX DOMAIN-CONTAINING PROTEIN"/>
    <property type="match status" value="1"/>
</dbReference>
<protein>
    <submittedName>
        <fullName evidence="1">Uncharacterized protein</fullName>
    </submittedName>
</protein>
<dbReference type="InterPro" id="IPR038883">
    <property type="entry name" value="AN11006-like"/>
</dbReference>
<proteinExistence type="predicted"/>
<evidence type="ECO:0000313" key="1">
    <source>
        <dbReference type="EMBL" id="KAL2062628.1"/>
    </source>
</evidence>
<accession>A0ABR4BYA5</accession>
<dbReference type="EMBL" id="JAZHXI010000016">
    <property type="protein sequence ID" value="KAL2062628.1"/>
    <property type="molecule type" value="Genomic_DNA"/>
</dbReference>
<evidence type="ECO:0000313" key="2">
    <source>
        <dbReference type="Proteomes" id="UP001595075"/>
    </source>
</evidence>
<reference evidence="1 2" key="1">
    <citation type="journal article" date="2024" name="Commun. Biol.">
        <title>Comparative genomic analysis of thermophilic fungi reveals convergent evolutionary adaptations and gene losses.</title>
        <authorList>
            <person name="Steindorff A.S."/>
            <person name="Aguilar-Pontes M.V."/>
            <person name="Robinson A.J."/>
            <person name="Andreopoulos B."/>
            <person name="LaButti K."/>
            <person name="Kuo A."/>
            <person name="Mondo S."/>
            <person name="Riley R."/>
            <person name="Otillar R."/>
            <person name="Haridas S."/>
            <person name="Lipzen A."/>
            <person name="Grimwood J."/>
            <person name="Schmutz J."/>
            <person name="Clum A."/>
            <person name="Reid I.D."/>
            <person name="Moisan M.C."/>
            <person name="Butler G."/>
            <person name="Nguyen T.T.M."/>
            <person name="Dewar K."/>
            <person name="Conant G."/>
            <person name="Drula E."/>
            <person name="Henrissat B."/>
            <person name="Hansel C."/>
            <person name="Singer S."/>
            <person name="Hutchinson M.I."/>
            <person name="de Vries R.P."/>
            <person name="Natvig D.O."/>
            <person name="Powell A.J."/>
            <person name="Tsang A."/>
            <person name="Grigoriev I.V."/>
        </authorList>
    </citation>
    <scope>NUCLEOTIDE SEQUENCE [LARGE SCALE GENOMIC DNA]</scope>
    <source>
        <strain evidence="1 2">CBS 494.80</strain>
    </source>
</reference>
<dbReference type="PANTHER" id="PTHR42085">
    <property type="entry name" value="F-BOX DOMAIN-CONTAINING PROTEIN"/>
    <property type="match status" value="1"/>
</dbReference>
<gene>
    <name evidence="1" type="ORF">VTL71DRAFT_5700</name>
</gene>
<organism evidence="1 2">
    <name type="scientific">Oculimacula yallundae</name>
    <dbReference type="NCBI Taxonomy" id="86028"/>
    <lineage>
        <taxon>Eukaryota</taxon>
        <taxon>Fungi</taxon>
        <taxon>Dikarya</taxon>
        <taxon>Ascomycota</taxon>
        <taxon>Pezizomycotina</taxon>
        <taxon>Leotiomycetes</taxon>
        <taxon>Helotiales</taxon>
        <taxon>Ploettnerulaceae</taxon>
        <taxon>Oculimacula</taxon>
    </lineage>
</organism>
<keyword evidence="2" id="KW-1185">Reference proteome</keyword>